<feature type="domain" description="Flavodoxin-like fold" evidence="2">
    <location>
        <begin position="4"/>
        <end position="159"/>
    </location>
</feature>
<dbReference type="InterPro" id="IPR046980">
    <property type="entry name" value="KefG/KefF"/>
</dbReference>
<evidence type="ECO:0000259" key="2">
    <source>
        <dbReference type="Pfam" id="PF02525"/>
    </source>
</evidence>
<dbReference type="KEGG" id="pbap:Pla133_01530"/>
<protein>
    <submittedName>
        <fullName evidence="3">General stress protein 14</fullName>
        <ecNumber evidence="3">1.6.99.-</ecNumber>
    </submittedName>
</protein>
<dbReference type="PANTHER" id="PTHR47307">
    <property type="entry name" value="GLUTATHIONE-REGULATED POTASSIUM-EFFLUX SYSTEM ANCILLARY PROTEIN KEFG"/>
    <property type="match status" value="1"/>
</dbReference>
<dbReference type="GO" id="GO:0010181">
    <property type="term" value="F:FMN binding"/>
    <property type="evidence" value="ECO:0007669"/>
    <property type="project" value="TreeGrafter"/>
</dbReference>
<dbReference type="EC" id="1.6.99.-" evidence="3"/>
<dbReference type="InterPro" id="IPR003680">
    <property type="entry name" value="Flavodoxin_fold"/>
</dbReference>
<organism evidence="3 4">
    <name type="scientific">Engelhardtia mirabilis</name>
    <dbReference type="NCBI Taxonomy" id="2528011"/>
    <lineage>
        <taxon>Bacteria</taxon>
        <taxon>Pseudomonadati</taxon>
        <taxon>Planctomycetota</taxon>
        <taxon>Planctomycetia</taxon>
        <taxon>Planctomycetia incertae sedis</taxon>
        <taxon>Engelhardtia</taxon>
    </lineage>
</organism>
<reference evidence="3 4" key="1">
    <citation type="submission" date="2019-02" db="EMBL/GenBank/DDBJ databases">
        <title>Deep-cultivation of Planctomycetes and their phenomic and genomic characterization uncovers novel biology.</title>
        <authorList>
            <person name="Wiegand S."/>
            <person name="Jogler M."/>
            <person name="Boedeker C."/>
            <person name="Pinto D."/>
            <person name="Vollmers J."/>
            <person name="Rivas-Marin E."/>
            <person name="Kohn T."/>
            <person name="Peeters S.H."/>
            <person name="Heuer A."/>
            <person name="Rast P."/>
            <person name="Oberbeckmann S."/>
            <person name="Bunk B."/>
            <person name="Jeske O."/>
            <person name="Meyerdierks A."/>
            <person name="Storesund J.E."/>
            <person name="Kallscheuer N."/>
            <person name="Luecker S."/>
            <person name="Lage O.M."/>
            <person name="Pohl T."/>
            <person name="Merkel B.J."/>
            <person name="Hornburger P."/>
            <person name="Mueller R.-W."/>
            <person name="Bruemmer F."/>
            <person name="Labrenz M."/>
            <person name="Spormann A.M."/>
            <person name="Op den Camp H."/>
            <person name="Overmann J."/>
            <person name="Amann R."/>
            <person name="Jetten M.S.M."/>
            <person name="Mascher T."/>
            <person name="Medema M.H."/>
            <person name="Devos D.P."/>
            <person name="Kaster A.-K."/>
            <person name="Ovreas L."/>
            <person name="Rohde M."/>
            <person name="Galperin M.Y."/>
            <person name="Jogler C."/>
        </authorList>
    </citation>
    <scope>NUCLEOTIDE SEQUENCE [LARGE SCALE GENOMIC DNA]</scope>
    <source>
        <strain evidence="3 4">Pla133</strain>
    </source>
</reference>
<keyword evidence="4" id="KW-1185">Reference proteome</keyword>
<proteinExistence type="predicted"/>
<dbReference type="Proteomes" id="UP000316921">
    <property type="component" value="Chromosome"/>
</dbReference>
<accession>A0A518BDL8</accession>
<dbReference type="SUPFAM" id="SSF52218">
    <property type="entry name" value="Flavoproteins"/>
    <property type="match status" value="1"/>
</dbReference>
<dbReference type="GO" id="GO:0003955">
    <property type="term" value="F:NAD(P)H dehydrogenase (quinone) activity"/>
    <property type="evidence" value="ECO:0007669"/>
    <property type="project" value="TreeGrafter"/>
</dbReference>
<keyword evidence="1 3" id="KW-0560">Oxidoreductase</keyword>
<dbReference type="Pfam" id="PF02525">
    <property type="entry name" value="Flavodoxin_2"/>
    <property type="match status" value="1"/>
</dbReference>
<evidence type="ECO:0000256" key="1">
    <source>
        <dbReference type="ARBA" id="ARBA00023002"/>
    </source>
</evidence>
<gene>
    <name evidence="3" type="primary">ywrO</name>
    <name evidence="3" type="ORF">Pla133_01530</name>
</gene>
<dbReference type="InterPro" id="IPR029039">
    <property type="entry name" value="Flavoprotein-like_sf"/>
</dbReference>
<dbReference type="PANTHER" id="PTHR47307:SF1">
    <property type="entry name" value="GLUTATHIONE-REGULATED POTASSIUM-EFFLUX SYSTEM ANCILLARY PROTEIN KEFG"/>
    <property type="match status" value="1"/>
</dbReference>
<evidence type="ECO:0000313" key="3">
    <source>
        <dbReference type="EMBL" id="QDU65090.1"/>
    </source>
</evidence>
<dbReference type="EMBL" id="CP036287">
    <property type="protein sequence ID" value="QDU65090.1"/>
    <property type="molecule type" value="Genomic_DNA"/>
</dbReference>
<dbReference type="AlphaFoldDB" id="A0A518BDL8"/>
<dbReference type="RefSeq" id="WP_145061379.1">
    <property type="nucleotide sequence ID" value="NZ_CP036287.1"/>
</dbReference>
<evidence type="ECO:0000313" key="4">
    <source>
        <dbReference type="Proteomes" id="UP000316921"/>
    </source>
</evidence>
<dbReference type="Gene3D" id="3.40.50.360">
    <property type="match status" value="1"/>
</dbReference>
<dbReference type="GO" id="GO:0009055">
    <property type="term" value="F:electron transfer activity"/>
    <property type="evidence" value="ECO:0007669"/>
    <property type="project" value="TreeGrafter"/>
</dbReference>
<sequence>MQRSILLILSHPAFERSRANRALLEAVRDLEGVRVHDLYEEYPDFAIDVEREQGLLREHDVIVFQHPFYWYSVPSLLKEWMDLVLEYGFAYGHAGHELDGKWWLSVITTGGGVESYCRAGGNRFTMRELTAPLEQTARLCGMHFLPPFLVHGTHLLNGPQDFRPVGAEYRELVGALRGGRLTPQEVAGRESLNLGGRVLGDG</sequence>
<name>A0A518BDL8_9BACT</name>